<proteinExistence type="predicted"/>
<keyword evidence="1" id="KW-0472">Membrane</keyword>
<reference evidence="3" key="1">
    <citation type="journal article" date="2019" name="Int. J. Syst. Evol. Microbiol.">
        <title>The Global Catalogue of Microorganisms (GCM) 10K type strain sequencing project: providing services to taxonomists for standard genome sequencing and annotation.</title>
        <authorList>
            <consortium name="The Broad Institute Genomics Platform"/>
            <consortium name="The Broad Institute Genome Sequencing Center for Infectious Disease"/>
            <person name="Wu L."/>
            <person name="Ma J."/>
        </authorList>
    </citation>
    <scope>NUCLEOTIDE SEQUENCE [LARGE SCALE GENOMIC DNA]</scope>
    <source>
        <strain evidence="3">JCM 1407</strain>
    </source>
</reference>
<accession>A0ABP3UK07</accession>
<keyword evidence="1" id="KW-0812">Transmembrane</keyword>
<feature type="transmembrane region" description="Helical" evidence="1">
    <location>
        <begin position="61"/>
        <end position="82"/>
    </location>
</feature>
<dbReference type="Pfam" id="PF13630">
    <property type="entry name" value="SdpI"/>
    <property type="match status" value="1"/>
</dbReference>
<keyword evidence="1" id="KW-1133">Transmembrane helix</keyword>
<comment type="caution">
    <text evidence="2">The sequence shown here is derived from an EMBL/GenBank/DDBJ whole genome shotgun (WGS) entry which is preliminary data.</text>
</comment>
<evidence type="ECO:0000256" key="1">
    <source>
        <dbReference type="SAM" id="Phobius"/>
    </source>
</evidence>
<dbReference type="RefSeq" id="WP_343758027.1">
    <property type="nucleotide sequence ID" value="NZ_BAAACG010000001.1"/>
</dbReference>
<evidence type="ECO:0008006" key="4">
    <source>
        <dbReference type="Google" id="ProtNLM"/>
    </source>
</evidence>
<feature type="transmembrane region" description="Helical" evidence="1">
    <location>
        <begin position="88"/>
        <end position="108"/>
    </location>
</feature>
<gene>
    <name evidence="2" type="ORF">GCM10008906_02510</name>
</gene>
<dbReference type="Proteomes" id="UP001501510">
    <property type="component" value="Unassembled WGS sequence"/>
</dbReference>
<feature type="transmembrane region" description="Helical" evidence="1">
    <location>
        <begin position="6"/>
        <end position="26"/>
    </location>
</feature>
<sequence length="126" mass="14454">MGFWVFMMICSLLIPFTMIIFGKLFIKNPPKEINGVFGYRTKMSMKNKDTWEFAHKYSGKLWVTIGWIMLPLSLIPMLFIIGKDKNSVGILGGIVCCIQTVFLVISIIPTEKALKRNFDEDGNRKK</sequence>
<organism evidence="2 3">
    <name type="scientific">Clostridium oceanicum</name>
    <dbReference type="NCBI Taxonomy" id="1543"/>
    <lineage>
        <taxon>Bacteria</taxon>
        <taxon>Bacillati</taxon>
        <taxon>Bacillota</taxon>
        <taxon>Clostridia</taxon>
        <taxon>Eubacteriales</taxon>
        <taxon>Clostridiaceae</taxon>
        <taxon>Clostridium</taxon>
    </lineage>
</organism>
<dbReference type="InterPro" id="IPR025962">
    <property type="entry name" value="SdpI/YhfL"/>
</dbReference>
<evidence type="ECO:0000313" key="2">
    <source>
        <dbReference type="EMBL" id="GAA0732630.1"/>
    </source>
</evidence>
<name>A0ABP3UK07_9CLOT</name>
<protein>
    <recommendedName>
        <fullName evidence="4">SdpI family protein</fullName>
    </recommendedName>
</protein>
<dbReference type="EMBL" id="BAAACG010000001">
    <property type="protein sequence ID" value="GAA0732630.1"/>
    <property type="molecule type" value="Genomic_DNA"/>
</dbReference>
<evidence type="ECO:0000313" key="3">
    <source>
        <dbReference type="Proteomes" id="UP001501510"/>
    </source>
</evidence>
<keyword evidence="3" id="KW-1185">Reference proteome</keyword>